<evidence type="ECO:0000256" key="1">
    <source>
        <dbReference type="SAM" id="Phobius"/>
    </source>
</evidence>
<dbReference type="EMBL" id="DSAC01000019">
    <property type="protein sequence ID" value="HHO73304.1"/>
    <property type="molecule type" value="Genomic_DNA"/>
</dbReference>
<feature type="domain" description="Inner membrane protein YgaP-like transmembrane" evidence="2">
    <location>
        <begin position="1"/>
        <end position="60"/>
    </location>
</feature>
<keyword evidence="1" id="KW-0812">Transmembrane</keyword>
<accession>A0A7C5SX92</accession>
<keyword evidence="1" id="KW-0472">Membrane</keyword>
<protein>
    <submittedName>
        <fullName evidence="3">DUF2892 domain-containing protein</fullName>
    </submittedName>
</protein>
<comment type="caution">
    <text evidence="3">The sequence shown here is derived from an EMBL/GenBank/DDBJ whole genome shotgun (WGS) entry which is preliminary data.</text>
</comment>
<dbReference type="InterPro" id="IPR021309">
    <property type="entry name" value="YgaP-like_TM"/>
</dbReference>
<sequence>MEKNVATWDRAIRVIIGFILIYLAFTKGGLWWILGIIGLVLIGTAITGFCLLYKLVGFRTG</sequence>
<reference evidence="3" key="1">
    <citation type="journal article" date="2020" name="mSystems">
        <title>Genome- and Community-Level Interaction Insights into Carbon Utilization and Element Cycling Functions of Hydrothermarchaeota in Hydrothermal Sediment.</title>
        <authorList>
            <person name="Zhou Z."/>
            <person name="Liu Y."/>
            <person name="Xu W."/>
            <person name="Pan J."/>
            <person name="Luo Z.H."/>
            <person name="Li M."/>
        </authorList>
    </citation>
    <scope>NUCLEOTIDE SEQUENCE [LARGE SCALE GENOMIC DNA]</scope>
    <source>
        <strain evidence="3">SpSt-114</strain>
    </source>
</reference>
<evidence type="ECO:0000259" key="2">
    <source>
        <dbReference type="Pfam" id="PF11127"/>
    </source>
</evidence>
<feature type="transmembrane region" description="Helical" evidence="1">
    <location>
        <begin position="7"/>
        <end position="25"/>
    </location>
</feature>
<keyword evidence="1" id="KW-1133">Transmembrane helix</keyword>
<evidence type="ECO:0000313" key="3">
    <source>
        <dbReference type="EMBL" id="HHO73304.1"/>
    </source>
</evidence>
<organism evidence="3">
    <name type="scientific">Thermocrinis ruber</name>
    <dbReference type="NCBI Taxonomy" id="75906"/>
    <lineage>
        <taxon>Bacteria</taxon>
        <taxon>Pseudomonadati</taxon>
        <taxon>Aquificota</taxon>
        <taxon>Aquificia</taxon>
        <taxon>Aquificales</taxon>
        <taxon>Aquificaceae</taxon>
        <taxon>Thermocrinis</taxon>
    </lineage>
</organism>
<dbReference type="Pfam" id="PF11127">
    <property type="entry name" value="YgaP-like_TM"/>
    <property type="match status" value="1"/>
</dbReference>
<feature type="transmembrane region" description="Helical" evidence="1">
    <location>
        <begin position="31"/>
        <end position="53"/>
    </location>
</feature>
<gene>
    <name evidence="3" type="ORF">ENN04_01535</name>
</gene>
<proteinExistence type="predicted"/>
<dbReference type="AlphaFoldDB" id="A0A7C5SX92"/>
<name>A0A7C5SX92_9AQUI</name>